<evidence type="ECO:0000313" key="3">
    <source>
        <dbReference type="EMBL" id="CDI82335.1"/>
    </source>
</evidence>
<protein>
    <submittedName>
        <fullName evidence="3">Uncharacterized protein</fullName>
    </submittedName>
</protein>
<feature type="chain" id="PRO_5004671476" evidence="2">
    <location>
        <begin position="25"/>
        <end position="405"/>
    </location>
</feature>
<evidence type="ECO:0000256" key="1">
    <source>
        <dbReference type="SAM" id="MobiDB-lite"/>
    </source>
</evidence>
<reference evidence="3" key="1">
    <citation type="submission" date="2013-10" db="EMBL/GenBank/DDBJ databases">
        <title>Genomic analysis of the causative agents of coccidiosis in chickens.</title>
        <authorList>
            <person name="Reid A.J."/>
            <person name="Blake D."/>
            <person name="Billington K."/>
            <person name="Browne H."/>
            <person name="Dunn M."/>
            <person name="Hung S."/>
            <person name="Kawahara F."/>
            <person name="Miranda-Saavedra D."/>
            <person name="Mourier T."/>
            <person name="Nagra H."/>
            <person name="Otto T.D."/>
            <person name="Rawlings N."/>
            <person name="Sanchez A."/>
            <person name="Sanders M."/>
            <person name="Subramaniam C."/>
            <person name="Tay Y."/>
            <person name="Dear P."/>
            <person name="Doerig C."/>
            <person name="Gruber A."/>
            <person name="Parkinson J."/>
            <person name="Shirley M."/>
            <person name="Wan K.L."/>
            <person name="Berriman M."/>
            <person name="Tomley F."/>
            <person name="Pain A."/>
        </authorList>
    </citation>
    <scope>NUCLEOTIDE SEQUENCE</scope>
    <source>
        <strain evidence="3">Houghton</strain>
    </source>
</reference>
<gene>
    <name evidence="3" type="ORF">EAH_00066010</name>
</gene>
<dbReference type="VEuPathDB" id="ToxoDB:EAH_00066010"/>
<evidence type="ECO:0000256" key="2">
    <source>
        <dbReference type="SAM" id="SignalP"/>
    </source>
</evidence>
<dbReference type="GeneID" id="25274671"/>
<dbReference type="EMBL" id="HG672296">
    <property type="protein sequence ID" value="CDI82335.1"/>
    <property type="molecule type" value="Genomic_DNA"/>
</dbReference>
<feature type="signal peptide" evidence="2">
    <location>
        <begin position="1"/>
        <end position="24"/>
    </location>
</feature>
<name>U6GQ64_EIMAC</name>
<organism evidence="3 4">
    <name type="scientific">Eimeria acervulina</name>
    <name type="common">Coccidian parasite</name>
    <dbReference type="NCBI Taxonomy" id="5801"/>
    <lineage>
        <taxon>Eukaryota</taxon>
        <taxon>Sar</taxon>
        <taxon>Alveolata</taxon>
        <taxon>Apicomplexa</taxon>
        <taxon>Conoidasida</taxon>
        <taxon>Coccidia</taxon>
        <taxon>Eucoccidiorida</taxon>
        <taxon>Eimeriorina</taxon>
        <taxon>Eimeriidae</taxon>
        <taxon>Eimeria</taxon>
    </lineage>
</organism>
<feature type="region of interest" description="Disordered" evidence="1">
    <location>
        <begin position="63"/>
        <end position="84"/>
    </location>
</feature>
<evidence type="ECO:0000313" key="4">
    <source>
        <dbReference type="Proteomes" id="UP000018050"/>
    </source>
</evidence>
<dbReference type="Proteomes" id="UP000018050">
    <property type="component" value="Unassembled WGS sequence"/>
</dbReference>
<reference evidence="3" key="2">
    <citation type="submission" date="2013-10" db="EMBL/GenBank/DDBJ databases">
        <authorList>
            <person name="Aslett M."/>
        </authorList>
    </citation>
    <scope>NUCLEOTIDE SEQUENCE</scope>
    <source>
        <strain evidence="3">Houghton</strain>
    </source>
</reference>
<dbReference type="OMA" id="FGYPRFD"/>
<dbReference type="RefSeq" id="XP_013248227.1">
    <property type="nucleotide sequence ID" value="XM_013392773.1"/>
</dbReference>
<keyword evidence="2" id="KW-0732">Signal</keyword>
<sequence>MDLMRLPVLFFWLLAAVFVGAVRKEEQDLFRDALRETGTDLSPQEMSDAMLLLGALNEHQAKASEKDAEKSAADSGKSKTEDRGYMDKVGRGVSKVHGADWFKKLLKRATRKMKKKCLVIKEEGGVPEAKDAPLDSFGYPRFDSTTKRYGVFPGVPLHRIAGFLQPIKVGAQDYVVQGNPADVLIFFECFSAYEIIGSVLDETGHWVSTPQSHTPVCLQAQNVGSGAFDSVKEMLLHQSVSTLVKFISPDGLFLEAMQEAMGMAPGAADAMQKVYDYTKSRWFYAMQVFGIATALGVSASDAKKAIKDVGRQPDFPNRVRHFLKLLQQNKKDIPPGKWVDPDVVNITEPVTITITMYPKPGHGVRATACLSSSRVSVAEAFTTIAALFVKRGVDDAFGDLDAFIG</sequence>
<proteinExistence type="predicted"/>
<accession>U6GQ64</accession>
<keyword evidence="4" id="KW-1185">Reference proteome</keyword>
<dbReference type="OrthoDB" id="333293at2759"/>
<dbReference type="AlphaFoldDB" id="U6GQ64"/>